<keyword evidence="2" id="KW-1185">Reference proteome</keyword>
<proteinExistence type="predicted"/>
<dbReference type="Proteomes" id="UP000826195">
    <property type="component" value="Unassembled WGS sequence"/>
</dbReference>
<reference evidence="1 2" key="1">
    <citation type="journal article" date="2021" name="J. Hered.">
        <title>A chromosome-level genome assembly of the parasitoid wasp, Cotesia glomerata (Hymenoptera: Braconidae).</title>
        <authorList>
            <person name="Pinto B.J."/>
            <person name="Weis J.J."/>
            <person name="Gamble T."/>
            <person name="Ode P.J."/>
            <person name="Paul R."/>
            <person name="Zaspel J.M."/>
        </authorList>
    </citation>
    <scope>NUCLEOTIDE SEQUENCE [LARGE SCALE GENOMIC DNA]</scope>
    <source>
        <strain evidence="1">CgM1</strain>
    </source>
</reference>
<accession>A0AAV7HYZ2</accession>
<comment type="caution">
    <text evidence="1">The sequence shown here is derived from an EMBL/GenBank/DDBJ whole genome shotgun (WGS) entry which is preliminary data.</text>
</comment>
<gene>
    <name evidence="1" type="ORF">KQX54_015699</name>
</gene>
<evidence type="ECO:0000313" key="2">
    <source>
        <dbReference type="Proteomes" id="UP000826195"/>
    </source>
</evidence>
<dbReference type="EMBL" id="JAHXZJ010002982">
    <property type="protein sequence ID" value="KAH0535279.1"/>
    <property type="molecule type" value="Genomic_DNA"/>
</dbReference>
<evidence type="ECO:0000313" key="1">
    <source>
        <dbReference type="EMBL" id="KAH0535279.1"/>
    </source>
</evidence>
<organism evidence="1 2">
    <name type="scientific">Cotesia glomerata</name>
    <name type="common">Lepidopteran parasitic wasp</name>
    <name type="synonym">Apanteles glomeratus</name>
    <dbReference type="NCBI Taxonomy" id="32391"/>
    <lineage>
        <taxon>Eukaryota</taxon>
        <taxon>Metazoa</taxon>
        <taxon>Ecdysozoa</taxon>
        <taxon>Arthropoda</taxon>
        <taxon>Hexapoda</taxon>
        <taxon>Insecta</taxon>
        <taxon>Pterygota</taxon>
        <taxon>Neoptera</taxon>
        <taxon>Endopterygota</taxon>
        <taxon>Hymenoptera</taxon>
        <taxon>Apocrita</taxon>
        <taxon>Ichneumonoidea</taxon>
        <taxon>Braconidae</taxon>
        <taxon>Microgastrinae</taxon>
        <taxon>Cotesia</taxon>
    </lineage>
</organism>
<name>A0AAV7HYZ2_COTGL</name>
<dbReference type="AlphaFoldDB" id="A0AAV7HYZ2"/>
<protein>
    <submittedName>
        <fullName evidence="1">Uncharacterized protein</fullName>
    </submittedName>
</protein>
<sequence>MTKVLSLLFHQGSYSVSWAVKHSRTRVLYITAQYVPRRVKRIEIYRDKTHMDVHLRDPKLGDSSAHRVDLLYSILLRDCSNQSQSLAGTGPLLVGDRIVGLVSQLSSCSYILTIIPSSISYLSSRLAAPVTLSLSLSPVFRIGEGTQSKHVRVKSPPSFMSWRMHLRSIYLFSLNKAKLKLVWMWIARCRTNTKQGVASTGFLKAPIELRFICMRT</sequence>